<dbReference type="Proteomes" id="UP000887565">
    <property type="component" value="Unplaced"/>
</dbReference>
<feature type="transmembrane region" description="Helical" evidence="1">
    <location>
        <begin position="28"/>
        <end position="55"/>
    </location>
</feature>
<sequence length="77" mass="9049">MNISQVVDQRYFERFCSDELFVNLLFHFAYLFIVTVQIVILLACISNWLFCLFYYSDSDGLISYDSIFAPLLISVIM</sequence>
<accession>A0A915HL90</accession>
<reference evidence="3" key="1">
    <citation type="submission" date="2022-11" db="UniProtKB">
        <authorList>
            <consortium name="WormBaseParasite"/>
        </authorList>
    </citation>
    <scope>IDENTIFICATION</scope>
</reference>
<evidence type="ECO:0000256" key="1">
    <source>
        <dbReference type="SAM" id="Phobius"/>
    </source>
</evidence>
<organism evidence="2 3">
    <name type="scientific">Romanomermis culicivorax</name>
    <name type="common">Nematode worm</name>
    <dbReference type="NCBI Taxonomy" id="13658"/>
    <lineage>
        <taxon>Eukaryota</taxon>
        <taxon>Metazoa</taxon>
        <taxon>Ecdysozoa</taxon>
        <taxon>Nematoda</taxon>
        <taxon>Enoplea</taxon>
        <taxon>Dorylaimia</taxon>
        <taxon>Mermithida</taxon>
        <taxon>Mermithoidea</taxon>
        <taxon>Mermithidae</taxon>
        <taxon>Romanomermis</taxon>
    </lineage>
</organism>
<proteinExistence type="predicted"/>
<dbReference type="AlphaFoldDB" id="A0A915HL90"/>
<keyword evidence="1" id="KW-0472">Membrane</keyword>
<keyword evidence="1" id="KW-0812">Transmembrane</keyword>
<evidence type="ECO:0000313" key="3">
    <source>
        <dbReference type="WBParaSite" id="nRc.2.0.1.t02301-RA"/>
    </source>
</evidence>
<dbReference type="WBParaSite" id="nRc.2.0.1.t02301-RA">
    <property type="protein sequence ID" value="nRc.2.0.1.t02301-RA"/>
    <property type="gene ID" value="nRc.2.0.1.g02301"/>
</dbReference>
<evidence type="ECO:0000313" key="2">
    <source>
        <dbReference type="Proteomes" id="UP000887565"/>
    </source>
</evidence>
<name>A0A915HL90_ROMCU</name>
<keyword evidence="1" id="KW-1133">Transmembrane helix</keyword>
<keyword evidence="2" id="KW-1185">Reference proteome</keyword>
<protein>
    <submittedName>
        <fullName evidence="3">Uncharacterized protein</fullName>
    </submittedName>
</protein>